<dbReference type="GO" id="GO:0003700">
    <property type="term" value="F:DNA-binding transcription factor activity"/>
    <property type="evidence" value="ECO:0007669"/>
    <property type="project" value="InterPro"/>
</dbReference>
<dbReference type="Pfam" id="PF25583">
    <property type="entry name" value="WCX"/>
    <property type="match status" value="1"/>
</dbReference>
<dbReference type="PROSITE" id="PS52050">
    <property type="entry name" value="WYL"/>
    <property type="match status" value="1"/>
</dbReference>
<dbReference type="PANTHER" id="PTHR34580:SF3">
    <property type="entry name" value="PROTEIN PAFB"/>
    <property type="match status" value="1"/>
</dbReference>
<dbReference type="InterPro" id="IPR057727">
    <property type="entry name" value="WCX_dom"/>
</dbReference>
<dbReference type="InterPro" id="IPR013196">
    <property type="entry name" value="HTH_11"/>
</dbReference>
<dbReference type="SMART" id="SM00420">
    <property type="entry name" value="HTH_DEOR"/>
    <property type="match status" value="1"/>
</dbReference>
<evidence type="ECO:0000256" key="3">
    <source>
        <dbReference type="ARBA" id="ARBA00023163"/>
    </source>
</evidence>
<dbReference type="InterPro" id="IPR018356">
    <property type="entry name" value="Tscrpt_reg_HTH_DeoR_CS"/>
</dbReference>
<dbReference type="InterPro" id="IPR026881">
    <property type="entry name" value="WYL_dom"/>
</dbReference>
<keyword evidence="3" id="KW-0804">Transcription</keyword>
<dbReference type="InterPro" id="IPR036390">
    <property type="entry name" value="WH_DNA-bd_sf"/>
</dbReference>
<dbReference type="SUPFAM" id="SSF46785">
    <property type="entry name" value="Winged helix' DNA-binding domain"/>
    <property type="match status" value="1"/>
</dbReference>
<feature type="compositionally biased region" description="Gly residues" evidence="4">
    <location>
        <begin position="335"/>
        <end position="347"/>
    </location>
</feature>
<dbReference type="PIRSF" id="PIRSF016838">
    <property type="entry name" value="PafC"/>
    <property type="match status" value="1"/>
</dbReference>
<dbReference type="InterPro" id="IPR036388">
    <property type="entry name" value="WH-like_DNA-bd_sf"/>
</dbReference>
<accession>A0A6G9GUG3</accession>
<dbReference type="Proteomes" id="UP000501179">
    <property type="component" value="Chromosome"/>
</dbReference>
<name>A0A6G9GUG3_9ACTN</name>
<evidence type="ECO:0000256" key="1">
    <source>
        <dbReference type="ARBA" id="ARBA00023015"/>
    </source>
</evidence>
<dbReference type="InterPro" id="IPR051534">
    <property type="entry name" value="CBASS_pafABC_assoc_protein"/>
</dbReference>
<gene>
    <name evidence="6" type="ORF">HA039_05645</name>
</gene>
<evidence type="ECO:0000256" key="2">
    <source>
        <dbReference type="ARBA" id="ARBA00023125"/>
    </source>
</evidence>
<dbReference type="InterPro" id="IPR001034">
    <property type="entry name" value="DeoR_HTH"/>
</dbReference>
<organism evidence="6 7">
    <name type="scientific">Streptomyces liangshanensis</name>
    <dbReference type="NCBI Taxonomy" id="2717324"/>
    <lineage>
        <taxon>Bacteria</taxon>
        <taxon>Bacillati</taxon>
        <taxon>Actinomycetota</taxon>
        <taxon>Actinomycetes</taxon>
        <taxon>Kitasatosporales</taxon>
        <taxon>Streptomycetaceae</taxon>
        <taxon>Streptomyces</taxon>
    </lineage>
</organism>
<dbReference type="Pfam" id="PF08279">
    <property type="entry name" value="HTH_11"/>
    <property type="match status" value="1"/>
</dbReference>
<keyword evidence="1" id="KW-0805">Transcription regulation</keyword>
<dbReference type="AlphaFoldDB" id="A0A6G9GUG3"/>
<reference evidence="6 7" key="1">
    <citation type="submission" date="2020-03" db="EMBL/GenBank/DDBJ databases">
        <title>A novel species.</title>
        <authorList>
            <person name="Gao J."/>
        </authorList>
    </citation>
    <scope>NUCLEOTIDE SEQUENCE [LARGE SCALE GENOMIC DNA]</scope>
    <source>
        <strain evidence="6 7">QMT-12</strain>
    </source>
</reference>
<dbReference type="PROSITE" id="PS51000">
    <property type="entry name" value="HTH_DEOR_2"/>
    <property type="match status" value="1"/>
</dbReference>
<evidence type="ECO:0000313" key="6">
    <source>
        <dbReference type="EMBL" id="QIQ01840.1"/>
    </source>
</evidence>
<protein>
    <submittedName>
        <fullName evidence="6">YafY family transcriptional regulator</fullName>
    </submittedName>
</protein>
<dbReference type="KEGG" id="slia:HA039_05645"/>
<sequence>MLETSARLLRLLSLLQAHRDWSGFELADRLGVSPRTVRRDVDKLRALGYPVNATGGVGGGYQLTAGASLPPLVLNDEEAVAVAIGLRTAVGGAVTGITETSIQALAKLDQVLPSRLRYQVNTLSAALVTVPAPGPTVDPSVLVAIASAIRDLERLRFDYVSYDGSESLRDVEPYRLVHHGRRWYVFGWDVTRSDWRKFRADRVTVRIPNGPRFAPRPLPSEDLPHYFATATVTDQYRYRAVLTMYGPAQDVADEVPPTLGAVEPVDAHTCVLRIGSDSLDHLAVWIAAFGFEFDIQEPPELVEHVRTLSDRMGRSVRPGERAVLGEAGAPERPGSGSGSGSGDRGGG</sequence>
<dbReference type="RefSeq" id="WP_167024657.1">
    <property type="nucleotide sequence ID" value="NZ_CP050177.1"/>
</dbReference>
<dbReference type="PANTHER" id="PTHR34580">
    <property type="match status" value="1"/>
</dbReference>
<dbReference type="InterPro" id="IPR028349">
    <property type="entry name" value="PafC-like"/>
</dbReference>
<dbReference type="Pfam" id="PF13280">
    <property type="entry name" value="WYL"/>
    <property type="match status" value="1"/>
</dbReference>
<proteinExistence type="predicted"/>
<keyword evidence="2" id="KW-0238">DNA-binding</keyword>
<feature type="region of interest" description="Disordered" evidence="4">
    <location>
        <begin position="312"/>
        <end position="347"/>
    </location>
</feature>
<dbReference type="Gene3D" id="1.10.10.10">
    <property type="entry name" value="Winged helix-like DNA-binding domain superfamily/Winged helix DNA-binding domain"/>
    <property type="match status" value="1"/>
</dbReference>
<evidence type="ECO:0000313" key="7">
    <source>
        <dbReference type="Proteomes" id="UP000501179"/>
    </source>
</evidence>
<dbReference type="GO" id="GO:0003677">
    <property type="term" value="F:DNA binding"/>
    <property type="evidence" value="ECO:0007669"/>
    <property type="project" value="UniProtKB-KW"/>
</dbReference>
<keyword evidence="7" id="KW-1185">Reference proteome</keyword>
<dbReference type="EMBL" id="CP050177">
    <property type="protein sequence ID" value="QIQ01840.1"/>
    <property type="molecule type" value="Genomic_DNA"/>
</dbReference>
<evidence type="ECO:0000259" key="5">
    <source>
        <dbReference type="PROSITE" id="PS51000"/>
    </source>
</evidence>
<feature type="domain" description="HTH deoR-type" evidence="5">
    <location>
        <begin position="4"/>
        <end position="59"/>
    </location>
</feature>
<evidence type="ECO:0000256" key="4">
    <source>
        <dbReference type="SAM" id="MobiDB-lite"/>
    </source>
</evidence>
<dbReference type="PROSITE" id="PS00894">
    <property type="entry name" value="HTH_DEOR_1"/>
    <property type="match status" value="1"/>
</dbReference>